<evidence type="ECO:0008006" key="6">
    <source>
        <dbReference type="Google" id="ProtNLM"/>
    </source>
</evidence>
<sequence length="520" mass="56554">MFRYRQILEKGGSAVDAAIASLLCEGLTGMQNMGLGGGVFMTIYDKASQQVFTLDARESAPLAATKNMYQGDPDLASTGRLSVAVPGELMGYWEAHKKFGKLPWKDLFKPAINMCLDGIPINRRLGKSFSDSGMGKMIMSSPSLRAILAPNGHLPKMGDKLRIPVLANTLTEVANCPDGAKALYDGLLTNRFVEDLRNLGAIITEEDLKNYRARWMNPIVTHLNGGYTLYTMPPPGSGIVLSFILTVLEGQLNSDARPNIYNTMRTIEAFKYGYGFRTELGDPQYCDVAQVINHMTSNEFINEVRRRVGKVSRTSNNATKYGGRFSMANDRGTINIVVLAPNGDAVSATSTINTLFGSLLASKTTGIILNNEMDDFCAPSIVNSFGLPPSPSNFIDGGKRPLSSSCPSIIIGPNKEVRLVIGAAGGTYITTATAQVIINNLWMDQTIKQAVDMPRVHHQLLPMTVKFEYGIPKSVIDSLIQAGHKVKQTGPHSCVTAIERRNGKIRAIYDYRRGGSTSGI</sequence>
<dbReference type="Pfam" id="PF01019">
    <property type="entry name" value="G_glu_transpept"/>
    <property type="match status" value="1"/>
</dbReference>
<dbReference type="Gene3D" id="1.10.246.130">
    <property type="match status" value="1"/>
</dbReference>
<dbReference type="FunFam" id="1.10.246.130:FF:000001">
    <property type="entry name" value="Gamma-glutamyltransferase 5 isoform 1"/>
    <property type="match status" value="1"/>
</dbReference>
<dbReference type="InterPro" id="IPR029055">
    <property type="entry name" value="Ntn_hydrolases_N"/>
</dbReference>
<dbReference type="Proteomes" id="UP001461498">
    <property type="component" value="Unassembled WGS sequence"/>
</dbReference>
<gene>
    <name evidence="4" type="ORF">O3M35_005416</name>
</gene>
<feature type="binding site" evidence="3">
    <location>
        <position position="426"/>
    </location>
    <ligand>
        <name>L-glutamate</name>
        <dbReference type="ChEBI" id="CHEBI:29985"/>
    </ligand>
</feature>
<name>A0AAW1DKT7_9HEMI</name>
<feature type="binding site" evidence="3">
    <location>
        <begin position="351"/>
        <end position="353"/>
    </location>
    <ligand>
        <name>L-glutamate</name>
        <dbReference type="ChEBI" id="CHEBI:29985"/>
    </ligand>
</feature>
<dbReference type="SUPFAM" id="SSF56235">
    <property type="entry name" value="N-terminal nucleophile aminohydrolases (Ntn hydrolases)"/>
    <property type="match status" value="1"/>
</dbReference>
<feature type="binding site" evidence="3">
    <location>
        <begin position="403"/>
        <end position="404"/>
    </location>
    <ligand>
        <name>L-glutamate</name>
        <dbReference type="ChEBI" id="CHEBI:29985"/>
    </ligand>
</feature>
<organism evidence="4 5">
    <name type="scientific">Rhynocoris fuscipes</name>
    <dbReference type="NCBI Taxonomy" id="488301"/>
    <lineage>
        <taxon>Eukaryota</taxon>
        <taxon>Metazoa</taxon>
        <taxon>Ecdysozoa</taxon>
        <taxon>Arthropoda</taxon>
        <taxon>Hexapoda</taxon>
        <taxon>Insecta</taxon>
        <taxon>Pterygota</taxon>
        <taxon>Neoptera</taxon>
        <taxon>Paraneoptera</taxon>
        <taxon>Hemiptera</taxon>
        <taxon>Heteroptera</taxon>
        <taxon>Panheteroptera</taxon>
        <taxon>Cimicomorpha</taxon>
        <taxon>Reduviidae</taxon>
        <taxon>Harpactorinae</taxon>
        <taxon>Harpactorini</taxon>
        <taxon>Rhynocoris</taxon>
    </lineage>
</organism>
<evidence type="ECO:0000313" key="4">
    <source>
        <dbReference type="EMBL" id="KAK9510680.1"/>
    </source>
</evidence>
<dbReference type="GO" id="GO:0036374">
    <property type="term" value="F:glutathione hydrolase activity"/>
    <property type="evidence" value="ECO:0007669"/>
    <property type="project" value="InterPro"/>
</dbReference>
<dbReference type="PRINTS" id="PR01210">
    <property type="entry name" value="GGTRANSPTASE"/>
</dbReference>
<feature type="binding site" evidence="3">
    <location>
        <position position="57"/>
    </location>
    <ligand>
        <name>L-glutamate</name>
        <dbReference type="ChEBI" id="CHEBI:29985"/>
    </ligand>
</feature>
<proteinExistence type="predicted"/>
<feature type="active site" description="Nucleophile" evidence="2">
    <location>
        <position position="333"/>
    </location>
</feature>
<keyword evidence="1" id="KW-1202">Platelet aggregation activating toxin</keyword>
<dbReference type="AlphaFoldDB" id="A0AAW1DKT7"/>
<dbReference type="FunFam" id="3.60.20.40:FF:000001">
    <property type="entry name" value="Gamma-glutamyltranspeptidase 1"/>
    <property type="match status" value="1"/>
</dbReference>
<accession>A0AAW1DKT7</accession>
<protein>
    <recommendedName>
        <fullName evidence="6">Gamma-glutamyltranspeptidase 1</fullName>
    </recommendedName>
</protein>
<evidence type="ECO:0000313" key="5">
    <source>
        <dbReference type="Proteomes" id="UP001461498"/>
    </source>
</evidence>
<dbReference type="InterPro" id="IPR043138">
    <property type="entry name" value="GGT_lsub"/>
</dbReference>
<keyword evidence="1" id="KW-0800">Toxin</keyword>
<dbReference type="Gene3D" id="3.60.20.40">
    <property type="match status" value="1"/>
</dbReference>
<evidence type="ECO:0000256" key="2">
    <source>
        <dbReference type="PIRSR" id="PIRSR600101-1"/>
    </source>
</evidence>
<evidence type="ECO:0000256" key="1">
    <source>
        <dbReference type="ARBA" id="ARBA00084097"/>
    </source>
</evidence>
<keyword evidence="5" id="KW-1185">Reference proteome</keyword>
<dbReference type="EMBL" id="JAPXFL010000002">
    <property type="protein sequence ID" value="KAK9510680.1"/>
    <property type="molecule type" value="Genomic_DNA"/>
</dbReference>
<comment type="caution">
    <text evidence="4">The sequence shown here is derived from an EMBL/GenBank/DDBJ whole genome shotgun (WGS) entry which is preliminary data.</text>
</comment>
<keyword evidence="1" id="KW-1199">Hemostasis impairing toxin</keyword>
<reference evidence="4 5" key="1">
    <citation type="submission" date="2022-12" db="EMBL/GenBank/DDBJ databases">
        <title>Chromosome-level genome assembly of true bugs.</title>
        <authorList>
            <person name="Ma L."/>
            <person name="Li H."/>
        </authorList>
    </citation>
    <scope>NUCLEOTIDE SEQUENCE [LARGE SCALE GENOMIC DNA]</scope>
    <source>
        <strain evidence="4">Lab_2022b</strain>
    </source>
</reference>
<feature type="binding site" evidence="3">
    <location>
        <position position="375"/>
    </location>
    <ligand>
        <name>L-glutamate</name>
        <dbReference type="ChEBI" id="CHEBI:29985"/>
    </ligand>
</feature>
<dbReference type="InterPro" id="IPR043137">
    <property type="entry name" value="GGT_ssub_C"/>
</dbReference>
<dbReference type="PANTHER" id="PTHR11686:SF72">
    <property type="entry name" value="GAMMA-GLUTAMYL TRANSPEPTIDASE, ISOFORM A"/>
    <property type="match status" value="1"/>
</dbReference>
<dbReference type="GO" id="GO:0005886">
    <property type="term" value="C:plasma membrane"/>
    <property type="evidence" value="ECO:0007669"/>
    <property type="project" value="TreeGrafter"/>
</dbReference>
<evidence type="ECO:0000256" key="3">
    <source>
        <dbReference type="PIRSR" id="PIRSR600101-2"/>
    </source>
</evidence>
<dbReference type="GO" id="GO:0006751">
    <property type="term" value="P:glutathione catabolic process"/>
    <property type="evidence" value="ECO:0007669"/>
    <property type="project" value="InterPro"/>
</dbReference>
<dbReference type="PANTHER" id="PTHR11686">
    <property type="entry name" value="GAMMA GLUTAMYL TRANSPEPTIDASE"/>
    <property type="match status" value="1"/>
</dbReference>
<dbReference type="InterPro" id="IPR000101">
    <property type="entry name" value="GGT_peptidase"/>
</dbReference>